<evidence type="ECO:0000313" key="8">
    <source>
        <dbReference type="EMBL" id="TMI98816.1"/>
    </source>
</evidence>
<dbReference type="EMBL" id="VBAL01000154">
    <property type="protein sequence ID" value="TMI98816.1"/>
    <property type="molecule type" value="Genomic_DNA"/>
</dbReference>
<comment type="subcellular location">
    <subcellularLocation>
        <location evidence="1">Cell membrane</location>
        <topology evidence="1">Multi-pass membrane protein</topology>
    </subcellularLocation>
</comment>
<name>A0A537KTI1_9BACT</name>
<feature type="transmembrane region" description="Helical" evidence="7">
    <location>
        <begin position="137"/>
        <end position="158"/>
    </location>
</feature>
<evidence type="ECO:0000256" key="2">
    <source>
        <dbReference type="ARBA" id="ARBA00006679"/>
    </source>
</evidence>
<evidence type="ECO:0000256" key="4">
    <source>
        <dbReference type="ARBA" id="ARBA00022692"/>
    </source>
</evidence>
<evidence type="ECO:0000256" key="5">
    <source>
        <dbReference type="ARBA" id="ARBA00022989"/>
    </source>
</evidence>
<keyword evidence="4 7" id="KW-0812">Transmembrane</keyword>
<dbReference type="AlphaFoldDB" id="A0A537KTI1"/>
<evidence type="ECO:0000256" key="7">
    <source>
        <dbReference type="SAM" id="Phobius"/>
    </source>
</evidence>
<dbReference type="PANTHER" id="PTHR33452:SF1">
    <property type="entry name" value="INNER MEMBRANE PROTEIN YPHA-RELATED"/>
    <property type="match status" value="1"/>
</dbReference>
<keyword evidence="6 7" id="KW-0472">Membrane</keyword>
<sequence length="167" mass="17241">MDATLLTLRFVVGLLVAGHGAQKPFGWFGGHGITGTAGWLDTMGYRPARLWAWLAGIAEFGGGLLFALGLFWPLGTVGIASAMITAIVRAHWPRIWAADRGLELPLTYLVVALAAAVSGPGAYSLDAVLRTRLPGSLTAVIAVAALVGLIVGLTISAARPAQPQSGT</sequence>
<evidence type="ECO:0000313" key="9">
    <source>
        <dbReference type="Proteomes" id="UP000319353"/>
    </source>
</evidence>
<organism evidence="8 9">
    <name type="scientific">Candidatus Segetimicrobium genomatis</name>
    <dbReference type="NCBI Taxonomy" id="2569760"/>
    <lineage>
        <taxon>Bacteria</taxon>
        <taxon>Bacillati</taxon>
        <taxon>Candidatus Sysuimicrobiota</taxon>
        <taxon>Candidatus Sysuimicrobiia</taxon>
        <taxon>Candidatus Sysuimicrobiales</taxon>
        <taxon>Candidatus Segetimicrobiaceae</taxon>
        <taxon>Candidatus Segetimicrobium</taxon>
    </lineage>
</organism>
<proteinExistence type="inferred from homology"/>
<dbReference type="Proteomes" id="UP000319353">
    <property type="component" value="Unassembled WGS sequence"/>
</dbReference>
<dbReference type="PANTHER" id="PTHR33452">
    <property type="entry name" value="OXIDOREDUCTASE CATD-RELATED"/>
    <property type="match status" value="1"/>
</dbReference>
<evidence type="ECO:0000256" key="1">
    <source>
        <dbReference type="ARBA" id="ARBA00004651"/>
    </source>
</evidence>
<evidence type="ECO:0000256" key="6">
    <source>
        <dbReference type="ARBA" id="ARBA00023136"/>
    </source>
</evidence>
<protein>
    <submittedName>
        <fullName evidence="8">DoxX family protein</fullName>
    </submittedName>
</protein>
<dbReference type="GO" id="GO:0005886">
    <property type="term" value="C:plasma membrane"/>
    <property type="evidence" value="ECO:0007669"/>
    <property type="project" value="UniProtKB-SubCell"/>
</dbReference>
<accession>A0A537KTI1</accession>
<comment type="similarity">
    <text evidence="2">Belongs to the DoxX family.</text>
</comment>
<feature type="transmembrane region" description="Helical" evidence="7">
    <location>
        <begin position="104"/>
        <end position="125"/>
    </location>
</feature>
<evidence type="ECO:0000256" key="3">
    <source>
        <dbReference type="ARBA" id="ARBA00022475"/>
    </source>
</evidence>
<comment type="caution">
    <text evidence="8">The sequence shown here is derived from an EMBL/GenBank/DDBJ whole genome shotgun (WGS) entry which is preliminary data.</text>
</comment>
<dbReference type="Pfam" id="PF07681">
    <property type="entry name" value="DoxX"/>
    <property type="match status" value="1"/>
</dbReference>
<reference evidence="8 9" key="1">
    <citation type="journal article" date="2019" name="Nat. Microbiol.">
        <title>Mediterranean grassland soil C-N compound turnover is dependent on rainfall and depth, and is mediated by genomically divergent microorganisms.</title>
        <authorList>
            <person name="Diamond S."/>
            <person name="Andeer P.F."/>
            <person name="Li Z."/>
            <person name="Crits-Christoph A."/>
            <person name="Burstein D."/>
            <person name="Anantharaman K."/>
            <person name="Lane K.R."/>
            <person name="Thomas B.C."/>
            <person name="Pan C."/>
            <person name="Northen T.R."/>
            <person name="Banfield J.F."/>
        </authorList>
    </citation>
    <scope>NUCLEOTIDE SEQUENCE [LARGE SCALE GENOMIC DNA]</scope>
    <source>
        <strain evidence="8">NP_4</strain>
    </source>
</reference>
<keyword evidence="3" id="KW-1003">Cell membrane</keyword>
<dbReference type="InterPro" id="IPR051907">
    <property type="entry name" value="DoxX-like_oxidoreductase"/>
</dbReference>
<keyword evidence="5 7" id="KW-1133">Transmembrane helix</keyword>
<dbReference type="InterPro" id="IPR032808">
    <property type="entry name" value="DoxX"/>
</dbReference>
<gene>
    <name evidence="8" type="ORF">E6H01_11890</name>
</gene>